<proteinExistence type="predicted"/>
<dbReference type="Proteomes" id="UP001264335">
    <property type="component" value="Unassembled WGS sequence"/>
</dbReference>
<dbReference type="EMBL" id="JARPWY010000082">
    <property type="protein sequence ID" value="MDT2516453.1"/>
    <property type="molecule type" value="Genomic_DNA"/>
</dbReference>
<evidence type="ECO:0000313" key="1">
    <source>
        <dbReference type="EMBL" id="MDT2516453.1"/>
    </source>
</evidence>
<evidence type="ECO:0000313" key="2">
    <source>
        <dbReference type="Proteomes" id="UP001264335"/>
    </source>
</evidence>
<name>A0ABD5FD11_ENTAV</name>
<comment type="caution">
    <text evidence="1">The sequence shown here is derived from an EMBL/GenBank/DDBJ whole genome shotgun (WGS) entry which is preliminary data.</text>
</comment>
<dbReference type="AlphaFoldDB" id="A0ABD5FD11"/>
<organism evidence="1 2">
    <name type="scientific">Enterococcus avium</name>
    <name type="common">Streptococcus avium</name>
    <dbReference type="NCBI Taxonomy" id="33945"/>
    <lineage>
        <taxon>Bacteria</taxon>
        <taxon>Bacillati</taxon>
        <taxon>Bacillota</taxon>
        <taxon>Bacilli</taxon>
        <taxon>Lactobacillales</taxon>
        <taxon>Enterococcaceae</taxon>
        <taxon>Enterococcus</taxon>
    </lineage>
</organism>
<gene>
    <name evidence="1" type="ORF">P7D79_19690</name>
</gene>
<dbReference type="RefSeq" id="WP_311872937.1">
    <property type="nucleotide sequence ID" value="NZ_JARPVY010000015.1"/>
</dbReference>
<protein>
    <submittedName>
        <fullName evidence="1">DUF488 domain-containing protein</fullName>
    </submittedName>
</protein>
<dbReference type="PANTHER" id="PTHR36849">
    <property type="entry name" value="CYTOPLASMIC PROTEIN-RELATED"/>
    <property type="match status" value="1"/>
</dbReference>
<sequence length="115" mass="13729">MLKLKRAYLPAEETDGYRVLVDRLWPRGKSKETEKFDLWLKEIAPSPELRKWFNHDSEKYSEFQVKYRQELQSGPQKEALEQLKEIMKQHPIVTLVYGAKNEAENNAQVLYEFLQ</sequence>
<dbReference type="PANTHER" id="PTHR36849:SF1">
    <property type="entry name" value="CYTOPLASMIC PROTEIN"/>
    <property type="match status" value="1"/>
</dbReference>
<dbReference type="Pfam" id="PF22752">
    <property type="entry name" value="DUF488-N3i"/>
    <property type="match status" value="1"/>
</dbReference>
<dbReference type="InterPro" id="IPR052552">
    <property type="entry name" value="YeaO-like"/>
</dbReference>
<reference evidence="1 2" key="1">
    <citation type="submission" date="2023-03" db="EMBL/GenBank/DDBJ databases">
        <authorList>
            <person name="Shen W."/>
            <person name="Cai J."/>
        </authorList>
    </citation>
    <scope>NUCLEOTIDE SEQUENCE [LARGE SCALE GENOMIC DNA]</scope>
    <source>
        <strain evidence="1 2">Y2</strain>
    </source>
</reference>
<accession>A0ABD5FD11</accession>